<dbReference type="PIRSF" id="PIRSF001365">
    <property type="entry name" value="DHDPS"/>
    <property type="match status" value="1"/>
</dbReference>
<gene>
    <name evidence="12" type="primary">dapA</name>
    <name evidence="16" type="ORF">SAMN02746011_00519</name>
</gene>
<comment type="caution">
    <text evidence="12">Was originally thought to be a dihydrodipicolinate synthase (DHDPS), catalyzing the condensation of (S)-aspartate-beta-semialdehyde [(S)-ASA] and pyruvate to dihydrodipicolinate (DHDP). However, it was shown in E.coli that the product of the enzymatic reaction is not dihydrodipicolinate but in fact (4S)-4-hydroxy-2,3,4,5-tetrahydro-(2S)-dipicolinic acid (HTPA), and that the consecutive dehydration reaction leading to DHDP is not spontaneous but catalyzed by DapB.</text>
</comment>
<proteinExistence type="inferred from homology"/>
<evidence type="ECO:0000256" key="5">
    <source>
        <dbReference type="ARBA" id="ARBA00022490"/>
    </source>
</evidence>
<keyword evidence="8 12" id="KW-0457">Lysine biosynthesis</keyword>
<protein>
    <recommendedName>
        <fullName evidence="4 12">4-hydroxy-tetrahydrodipicolinate synthase</fullName>
        <shortName evidence="12">HTPA synthase</shortName>
        <ecNumber evidence="4 12">4.3.3.7</ecNumber>
    </recommendedName>
</protein>
<reference evidence="17" key="1">
    <citation type="submission" date="2017-02" db="EMBL/GenBank/DDBJ databases">
        <authorList>
            <person name="Varghese N."/>
            <person name="Submissions S."/>
        </authorList>
    </citation>
    <scope>NUCLEOTIDE SEQUENCE [LARGE SCALE GENOMIC DNA]</scope>
    <source>
        <strain evidence="17">DSM 15739</strain>
    </source>
</reference>
<evidence type="ECO:0000256" key="6">
    <source>
        <dbReference type="ARBA" id="ARBA00022605"/>
    </source>
</evidence>
<feature type="site" description="Part of a proton relay during catalysis" evidence="12">
    <location>
        <position position="46"/>
    </location>
</feature>
<dbReference type="GO" id="GO:0019877">
    <property type="term" value="P:diaminopimelate biosynthetic process"/>
    <property type="evidence" value="ECO:0007669"/>
    <property type="project" value="UniProtKB-UniRule"/>
</dbReference>
<comment type="function">
    <text evidence="1 12">Catalyzes the condensation of (S)-aspartate-beta-semialdehyde [(S)-ASA] and pyruvate to 4-hydroxy-tetrahydrodipicolinate (HTPA).</text>
</comment>
<keyword evidence="7 12" id="KW-0220">Diaminopimelate biosynthesis</keyword>
<dbReference type="SUPFAM" id="SSF51569">
    <property type="entry name" value="Aldolase"/>
    <property type="match status" value="1"/>
</dbReference>
<evidence type="ECO:0000256" key="8">
    <source>
        <dbReference type="ARBA" id="ARBA00023154"/>
    </source>
</evidence>
<comment type="subunit">
    <text evidence="12">Homotetramer; dimer of dimers.</text>
</comment>
<feature type="active site" description="Proton donor/acceptor" evidence="12 14">
    <location>
        <position position="135"/>
    </location>
</feature>
<dbReference type="PANTHER" id="PTHR12128">
    <property type="entry name" value="DIHYDRODIPICOLINATE SYNTHASE"/>
    <property type="match status" value="1"/>
</dbReference>
<evidence type="ECO:0000313" key="16">
    <source>
        <dbReference type="EMBL" id="SJZ36401.1"/>
    </source>
</evidence>
<keyword evidence="9 12" id="KW-0456">Lyase</keyword>
<evidence type="ECO:0000256" key="10">
    <source>
        <dbReference type="ARBA" id="ARBA00023270"/>
    </source>
</evidence>
<evidence type="ECO:0000313" key="17">
    <source>
        <dbReference type="Proteomes" id="UP000189941"/>
    </source>
</evidence>
<dbReference type="RefSeq" id="WP_200802987.1">
    <property type="nucleotide sequence ID" value="NZ_FUWO01000003.1"/>
</dbReference>
<dbReference type="SMART" id="SM01130">
    <property type="entry name" value="DHDPS"/>
    <property type="match status" value="1"/>
</dbReference>
<evidence type="ECO:0000256" key="11">
    <source>
        <dbReference type="ARBA" id="ARBA00047836"/>
    </source>
</evidence>
<keyword evidence="5 12" id="KW-0963">Cytoplasm</keyword>
<evidence type="ECO:0000256" key="7">
    <source>
        <dbReference type="ARBA" id="ARBA00022915"/>
    </source>
</evidence>
<name>A0A1T4K1U0_9LACT</name>
<dbReference type="AlphaFoldDB" id="A0A1T4K1U0"/>
<comment type="similarity">
    <text evidence="3 12 13">Belongs to the DapA family.</text>
</comment>
<comment type="subcellular location">
    <subcellularLocation>
        <location evidence="12">Cytoplasm</location>
    </subcellularLocation>
</comment>
<feature type="binding site" evidence="12 15">
    <location>
        <position position="47"/>
    </location>
    <ligand>
        <name>pyruvate</name>
        <dbReference type="ChEBI" id="CHEBI:15361"/>
    </ligand>
</feature>
<evidence type="ECO:0000256" key="9">
    <source>
        <dbReference type="ARBA" id="ARBA00023239"/>
    </source>
</evidence>
<dbReference type="InterPro" id="IPR020625">
    <property type="entry name" value="Schiff_base-form_aldolases_AS"/>
</dbReference>
<dbReference type="Proteomes" id="UP000189941">
    <property type="component" value="Unassembled WGS sequence"/>
</dbReference>
<dbReference type="PANTHER" id="PTHR12128:SF66">
    <property type="entry name" value="4-HYDROXY-2-OXOGLUTARATE ALDOLASE, MITOCHONDRIAL"/>
    <property type="match status" value="1"/>
</dbReference>
<feature type="binding site" evidence="12 15">
    <location>
        <position position="206"/>
    </location>
    <ligand>
        <name>pyruvate</name>
        <dbReference type="ChEBI" id="CHEBI:15361"/>
    </ligand>
</feature>
<dbReference type="GO" id="GO:0008840">
    <property type="term" value="F:4-hydroxy-tetrahydrodipicolinate synthase activity"/>
    <property type="evidence" value="ECO:0007669"/>
    <property type="project" value="UniProtKB-UniRule"/>
</dbReference>
<dbReference type="Gene3D" id="3.20.20.70">
    <property type="entry name" value="Aldolase class I"/>
    <property type="match status" value="1"/>
</dbReference>
<dbReference type="EC" id="4.3.3.7" evidence="4 12"/>
<dbReference type="CDD" id="cd00950">
    <property type="entry name" value="DHDPS"/>
    <property type="match status" value="1"/>
</dbReference>
<dbReference type="NCBIfam" id="TIGR00674">
    <property type="entry name" value="dapA"/>
    <property type="match status" value="1"/>
</dbReference>
<comment type="pathway">
    <text evidence="2 12">Amino-acid biosynthesis; L-lysine biosynthesis via DAP pathway; (S)-tetrahydrodipicolinate from L-aspartate: step 3/4.</text>
</comment>
<evidence type="ECO:0000256" key="1">
    <source>
        <dbReference type="ARBA" id="ARBA00003294"/>
    </source>
</evidence>
<dbReference type="InterPro" id="IPR005263">
    <property type="entry name" value="DapA"/>
</dbReference>
<dbReference type="GO" id="GO:0009089">
    <property type="term" value="P:lysine biosynthetic process via diaminopimelate"/>
    <property type="evidence" value="ECO:0007669"/>
    <property type="project" value="UniProtKB-UniRule"/>
</dbReference>
<dbReference type="PROSITE" id="PS00666">
    <property type="entry name" value="DHDPS_2"/>
    <property type="match status" value="1"/>
</dbReference>
<evidence type="ECO:0000256" key="15">
    <source>
        <dbReference type="PIRSR" id="PIRSR001365-2"/>
    </source>
</evidence>
<comment type="catalytic activity">
    <reaction evidence="11 12">
        <text>L-aspartate 4-semialdehyde + pyruvate = (2S,4S)-4-hydroxy-2,3,4,5-tetrahydrodipicolinate + H2O + H(+)</text>
        <dbReference type="Rhea" id="RHEA:34171"/>
        <dbReference type="ChEBI" id="CHEBI:15361"/>
        <dbReference type="ChEBI" id="CHEBI:15377"/>
        <dbReference type="ChEBI" id="CHEBI:15378"/>
        <dbReference type="ChEBI" id="CHEBI:67139"/>
        <dbReference type="ChEBI" id="CHEBI:537519"/>
        <dbReference type="EC" id="4.3.3.7"/>
    </reaction>
</comment>
<accession>A0A1T4K1U0</accession>
<dbReference type="UniPathway" id="UPA00034">
    <property type="reaction ID" value="UER00017"/>
</dbReference>
<dbReference type="EMBL" id="FUWO01000003">
    <property type="protein sequence ID" value="SJZ36401.1"/>
    <property type="molecule type" value="Genomic_DNA"/>
</dbReference>
<keyword evidence="17" id="KW-1185">Reference proteome</keyword>
<dbReference type="PRINTS" id="PR00146">
    <property type="entry name" value="DHPICSNTHASE"/>
</dbReference>
<evidence type="ECO:0000256" key="4">
    <source>
        <dbReference type="ARBA" id="ARBA00012086"/>
    </source>
</evidence>
<dbReference type="InterPro" id="IPR002220">
    <property type="entry name" value="DapA-like"/>
</dbReference>
<dbReference type="HAMAP" id="MF_00418">
    <property type="entry name" value="DapA"/>
    <property type="match status" value="1"/>
</dbReference>
<dbReference type="GO" id="GO:0005829">
    <property type="term" value="C:cytosol"/>
    <property type="evidence" value="ECO:0007669"/>
    <property type="project" value="TreeGrafter"/>
</dbReference>
<feature type="site" description="Part of a proton relay during catalysis" evidence="12">
    <location>
        <position position="109"/>
    </location>
</feature>
<dbReference type="STRING" id="1121925.SAMN02746011_00519"/>
<evidence type="ECO:0000256" key="13">
    <source>
        <dbReference type="PIRNR" id="PIRNR001365"/>
    </source>
</evidence>
<organism evidence="16 17">
    <name type="scientific">Globicatella sulfidifaciens DSM 15739</name>
    <dbReference type="NCBI Taxonomy" id="1121925"/>
    <lineage>
        <taxon>Bacteria</taxon>
        <taxon>Bacillati</taxon>
        <taxon>Bacillota</taxon>
        <taxon>Bacilli</taxon>
        <taxon>Lactobacillales</taxon>
        <taxon>Aerococcaceae</taxon>
        <taxon>Globicatella</taxon>
    </lineage>
</organism>
<keyword evidence="10 12" id="KW-0704">Schiff base</keyword>
<dbReference type="InterPro" id="IPR013785">
    <property type="entry name" value="Aldolase_TIM"/>
</dbReference>
<evidence type="ECO:0000256" key="14">
    <source>
        <dbReference type="PIRSR" id="PIRSR001365-1"/>
    </source>
</evidence>
<dbReference type="Pfam" id="PF00701">
    <property type="entry name" value="DHDPS"/>
    <property type="match status" value="1"/>
</dbReference>
<evidence type="ECO:0000256" key="12">
    <source>
        <dbReference type="HAMAP-Rule" id="MF_00418"/>
    </source>
</evidence>
<evidence type="ECO:0000256" key="2">
    <source>
        <dbReference type="ARBA" id="ARBA00005120"/>
    </source>
</evidence>
<feature type="active site" description="Schiff-base intermediate with substrate" evidence="12 14">
    <location>
        <position position="163"/>
    </location>
</feature>
<sequence length="298" mass="32812">MEIFTGSAVALITPFDETGAIDWPAFDALLTFHLENQTDALVITGTTGEVSTLTDEEQINLIKRAVEVVEGKIPIIAGTGINDTRHTIELSIKAQAVGVDALLLVTPYYNKANHQGMLLHFTKIADAVSIPIILYHVPGRTGATLTVEQVVELAQHPNIVAIKDATGDLAYTKALANQVDLEQFSIYSGNDDLIYDILDLGGKGVISVLANVLPQETHQICQSYFEGDTEISHQLQNDYATLINSLFAEVNPIPVKYMMHLMGYNQNAYRLPLWEPSEQVKKELESLLPVVKHYQKGE</sequence>
<evidence type="ECO:0000256" key="3">
    <source>
        <dbReference type="ARBA" id="ARBA00007592"/>
    </source>
</evidence>
<keyword evidence="6 12" id="KW-0028">Amino-acid biosynthesis</keyword>